<keyword evidence="2" id="KW-0547">Nucleotide-binding</keyword>
<feature type="domain" description="Phosphoribosylglycinamide synthetase C-domain" evidence="8">
    <location>
        <begin position="335"/>
        <end position="423"/>
    </location>
</feature>
<comment type="caution">
    <text evidence="9">The sequence shown here is derived from an EMBL/GenBank/DDBJ whole genome shotgun (WGS) entry which is preliminary data.</text>
</comment>
<evidence type="ECO:0000256" key="6">
    <source>
        <dbReference type="ARBA" id="ARBA00042242"/>
    </source>
</evidence>
<dbReference type="Gene3D" id="3.30.470.20">
    <property type="entry name" value="ATP-grasp fold, B domain"/>
    <property type="match status" value="1"/>
</dbReference>
<evidence type="ECO:0000259" key="8">
    <source>
        <dbReference type="SMART" id="SM01210"/>
    </source>
</evidence>
<dbReference type="SUPFAM" id="SSF56059">
    <property type="entry name" value="Glutathione synthetase ATP-binding domain-like"/>
    <property type="match status" value="1"/>
</dbReference>
<dbReference type="SUPFAM" id="SSF51246">
    <property type="entry name" value="Rudiment single hybrid motif"/>
    <property type="match status" value="1"/>
</dbReference>
<dbReference type="GO" id="GO:0006164">
    <property type="term" value="P:purine nucleotide biosynthetic process"/>
    <property type="evidence" value="ECO:0007669"/>
    <property type="project" value="UniProtKB-KW"/>
</dbReference>
<keyword evidence="3" id="KW-0658">Purine biosynthesis</keyword>
<accession>A0A1G2TXM4</accession>
<evidence type="ECO:0000256" key="1">
    <source>
        <dbReference type="ARBA" id="ARBA00022598"/>
    </source>
</evidence>
<name>A0A1G2TXM4_9BACT</name>
<sequence length="436" mass="50475">MRILFISSSDIIAGNLAYVMKNEGHDVKLFIDNNDRKENFENMVPKTNDWRKELEWVGKKGLIVFDDIGYGKIQEKLRIQGYSVFGGNRLSDKLEIDRQYAQKIFAECGIKTVPIKNFKNISNTIEFIKKNKDAWVIKQNGIASKSLNYVAHFSDSRDVISLLENYQTNLKGEIRTITLQQKIEGVEIGVARYFNGLDWVGPMEINIEHKKFFPGDMGPATSEMGTLAWYDNNENNKLFQETLNKLKSHLQKINFKGDIDINCIVNKNGAYPLEATPRFGSPMIYLQEEIHKSSWAKFLKSIADGKNFNLRWNKGYGIVILLTVPPFPYTKKLKEMSPKGINIYFDSKLKQSEFKKHIHFEGVALKEINAKKQYYISDYQGYIVYVTAMGKTVKSARKKINDLIKHIYIPKMFYRHDIGSGFIEETQYKLKQWGYL</sequence>
<dbReference type="PANTHER" id="PTHR43472:SF1">
    <property type="entry name" value="PHOSPHORIBOSYLAMINE--GLYCINE LIGASE, CHLOROPLASTIC"/>
    <property type="match status" value="1"/>
</dbReference>
<evidence type="ECO:0000256" key="2">
    <source>
        <dbReference type="ARBA" id="ARBA00022741"/>
    </source>
</evidence>
<evidence type="ECO:0000313" key="10">
    <source>
        <dbReference type="Proteomes" id="UP000178404"/>
    </source>
</evidence>
<dbReference type="InterPro" id="IPR020560">
    <property type="entry name" value="PRibGlycinamide_synth_C-dom"/>
</dbReference>
<dbReference type="InterPro" id="IPR000115">
    <property type="entry name" value="PRibGlycinamide_synth"/>
</dbReference>
<dbReference type="SMART" id="SM01210">
    <property type="entry name" value="GARS_C"/>
    <property type="match status" value="1"/>
</dbReference>
<proteinExistence type="inferred from homology"/>
<gene>
    <name evidence="9" type="ORF">A3A90_02020</name>
</gene>
<dbReference type="InterPro" id="IPR011054">
    <property type="entry name" value="Rudment_hybrid_motif"/>
</dbReference>
<dbReference type="Pfam" id="PF01071">
    <property type="entry name" value="GARS_A"/>
    <property type="match status" value="1"/>
</dbReference>
<evidence type="ECO:0000256" key="7">
    <source>
        <dbReference type="ARBA" id="ARBA00042864"/>
    </source>
</evidence>
<comment type="similarity">
    <text evidence="5">Belongs to the GARS family.</text>
</comment>
<evidence type="ECO:0000256" key="4">
    <source>
        <dbReference type="ARBA" id="ARBA00022840"/>
    </source>
</evidence>
<dbReference type="GO" id="GO:0009113">
    <property type="term" value="P:purine nucleobase biosynthetic process"/>
    <property type="evidence" value="ECO:0007669"/>
    <property type="project" value="InterPro"/>
</dbReference>
<dbReference type="GO" id="GO:0004637">
    <property type="term" value="F:phosphoribosylamine-glycine ligase activity"/>
    <property type="evidence" value="ECO:0007669"/>
    <property type="project" value="InterPro"/>
</dbReference>
<protein>
    <recommendedName>
        <fullName evidence="6">Glycinamide ribonucleotide synthetase</fullName>
    </recommendedName>
    <alternativeName>
        <fullName evidence="7">Phosphoribosylglycinamide synthetase</fullName>
    </alternativeName>
</protein>
<dbReference type="Proteomes" id="UP000178404">
    <property type="component" value="Unassembled WGS sequence"/>
</dbReference>
<dbReference type="GO" id="GO:0005524">
    <property type="term" value="F:ATP binding"/>
    <property type="evidence" value="ECO:0007669"/>
    <property type="project" value="UniProtKB-KW"/>
</dbReference>
<keyword evidence="4" id="KW-0067">ATP-binding</keyword>
<keyword evidence="1" id="KW-0436">Ligase</keyword>
<dbReference type="Gene3D" id="3.90.600.10">
    <property type="entry name" value="Phosphoribosylglycinamide synthetase, C-terminal domain"/>
    <property type="match status" value="1"/>
</dbReference>
<reference evidence="9 10" key="1">
    <citation type="journal article" date="2016" name="Nat. Commun.">
        <title>Thousands of microbial genomes shed light on interconnected biogeochemical processes in an aquifer system.</title>
        <authorList>
            <person name="Anantharaman K."/>
            <person name="Brown C.T."/>
            <person name="Hug L.A."/>
            <person name="Sharon I."/>
            <person name="Castelle C.J."/>
            <person name="Probst A.J."/>
            <person name="Thomas B.C."/>
            <person name="Singh A."/>
            <person name="Wilkins M.J."/>
            <person name="Karaoz U."/>
            <person name="Brodie E.L."/>
            <person name="Williams K.H."/>
            <person name="Hubbard S.S."/>
            <person name="Banfield J.F."/>
        </authorList>
    </citation>
    <scope>NUCLEOTIDE SEQUENCE [LARGE SCALE GENOMIC DNA]</scope>
</reference>
<evidence type="ECO:0000313" key="9">
    <source>
        <dbReference type="EMBL" id="OHB01994.1"/>
    </source>
</evidence>
<evidence type="ECO:0000256" key="3">
    <source>
        <dbReference type="ARBA" id="ARBA00022755"/>
    </source>
</evidence>
<organism evidence="9 10">
    <name type="scientific">Candidatus Zambryskibacteria bacterium RIFCSPLOWO2_01_FULL_35_19</name>
    <dbReference type="NCBI Taxonomy" id="1802757"/>
    <lineage>
        <taxon>Bacteria</taxon>
        <taxon>Candidatus Zambryskiibacteriota</taxon>
    </lineage>
</organism>
<evidence type="ECO:0000256" key="5">
    <source>
        <dbReference type="ARBA" id="ARBA00038345"/>
    </source>
</evidence>
<dbReference type="InterPro" id="IPR020561">
    <property type="entry name" value="PRibGlycinamid_synth_ATP-grasp"/>
</dbReference>
<dbReference type="AlphaFoldDB" id="A0A1G2TXM4"/>
<dbReference type="PANTHER" id="PTHR43472">
    <property type="entry name" value="PHOSPHORIBOSYLAMINE--GLYCINE LIGASE"/>
    <property type="match status" value="1"/>
</dbReference>
<dbReference type="EMBL" id="MHWA01000008">
    <property type="protein sequence ID" value="OHB01994.1"/>
    <property type="molecule type" value="Genomic_DNA"/>
</dbReference>
<dbReference type="InterPro" id="IPR037123">
    <property type="entry name" value="PRibGlycinamide_synth_C_sf"/>
</dbReference>